<evidence type="ECO:0000313" key="7">
    <source>
        <dbReference type="EMBL" id="MFD1330893.1"/>
    </source>
</evidence>
<evidence type="ECO:0000256" key="4">
    <source>
        <dbReference type="ARBA" id="ARBA00022679"/>
    </source>
</evidence>
<dbReference type="RefSeq" id="WP_378774094.1">
    <property type="nucleotide sequence ID" value="NZ_JBHTMX010000008.1"/>
</dbReference>
<keyword evidence="3" id="KW-0816">Tricarboxylic acid cycle</keyword>
<organism evidence="7 8">
    <name type="scientific">Methylopila musalis</name>
    <dbReference type="NCBI Taxonomy" id="1134781"/>
    <lineage>
        <taxon>Bacteria</taxon>
        <taxon>Pseudomonadati</taxon>
        <taxon>Pseudomonadota</taxon>
        <taxon>Alphaproteobacteria</taxon>
        <taxon>Hyphomicrobiales</taxon>
        <taxon>Methylopilaceae</taxon>
        <taxon>Methylopila</taxon>
    </lineage>
</organism>
<dbReference type="NCBIfam" id="NF009006">
    <property type="entry name" value="PRK12351.1"/>
    <property type="match status" value="1"/>
</dbReference>
<dbReference type="NCBIfam" id="TIGR01800">
    <property type="entry name" value="cit_synth_II"/>
    <property type="match status" value="1"/>
</dbReference>
<dbReference type="InterPro" id="IPR036969">
    <property type="entry name" value="Citrate_synthase_sf"/>
</dbReference>
<dbReference type="InterPro" id="IPR016143">
    <property type="entry name" value="Citrate_synth-like_sm_a-sub"/>
</dbReference>
<protein>
    <recommendedName>
        <fullName evidence="6">Citrate synthase</fullName>
    </recommendedName>
</protein>
<proteinExistence type="inferred from homology"/>
<dbReference type="SUPFAM" id="SSF48256">
    <property type="entry name" value="Citrate synthase"/>
    <property type="match status" value="1"/>
</dbReference>
<evidence type="ECO:0000256" key="5">
    <source>
        <dbReference type="ARBA" id="ARBA00049288"/>
    </source>
</evidence>
<keyword evidence="4 6" id="KW-0808">Transferase</keyword>
<dbReference type="Pfam" id="PF00285">
    <property type="entry name" value="Citrate_synt"/>
    <property type="match status" value="1"/>
</dbReference>
<sequence length="393" mass="41990">MVLAITDAARPAPKKSVALSGVVAGRTALSSVGGAELRYRGYDVVDLATSCAFEEVAHLLIHGDLPNEAELQAYKAKLKAARGLPDAVRRSLEALPASAHPMDVLRSGVSALGCVLPEPLRSNPRGATDVADKLVASMGSMLAYWRHFAHGGRRIEVETDDDSVGGHFLHMLRRSAPSRAEVAALHASFVIYAEHEFNASTFTARSIAGTGADLYSCIGGAIGALGGPKHGGANEQAFVEMCRYLTPDEAEDGVRERIDRKEVVMGFGHPVYVAGDPRNQVIKDVAARLVADGASSRLFDIAQRIEAVMADAKSMFPNVDWYSALVYHMLGAPQSMFTALFAMARTAGWCAHVIEQRSDNKIIRPAAEYIGPEARAFSPLAARGNAPRKARAA</sequence>
<reference evidence="8" key="1">
    <citation type="journal article" date="2019" name="Int. J. Syst. Evol. Microbiol.">
        <title>The Global Catalogue of Microorganisms (GCM) 10K type strain sequencing project: providing services to taxonomists for standard genome sequencing and annotation.</title>
        <authorList>
            <consortium name="The Broad Institute Genomics Platform"/>
            <consortium name="The Broad Institute Genome Sequencing Center for Infectious Disease"/>
            <person name="Wu L."/>
            <person name="Ma J."/>
        </authorList>
    </citation>
    <scope>NUCLEOTIDE SEQUENCE [LARGE SCALE GENOMIC DNA]</scope>
    <source>
        <strain evidence="8">CCUG 61696</strain>
    </source>
</reference>
<comment type="caution">
    <text evidence="7">The sequence shown here is derived from an EMBL/GenBank/DDBJ whole genome shotgun (WGS) entry which is preliminary data.</text>
</comment>
<dbReference type="PIRSF" id="PIRSF001369">
    <property type="entry name" value="Citrate_synth"/>
    <property type="match status" value="1"/>
</dbReference>
<evidence type="ECO:0000256" key="2">
    <source>
        <dbReference type="ARBA" id="ARBA00010566"/>
    </source>
</evidence>
<name>A0ABW3Z3Y8_9HYPH</name>
<accession>A0ABW3Z3Y8</accession>
<keyword evidence="7" id="KW-0012">Acyltransferase</keyword>
<dbReference type="GO" id="GO:0050440">
    <property type="term" value="F:2-methylcitrate synthase activity"/>
    <property type="evidence" value="ECO:0007669"/>
    <property type="project" value="UniProtKB-EC"/>
</dbReference>
<dbReference type="Gene3D" id="1.10.580.10">
    <property type="entry name" value="Citrate Synthase, domain 1"/>
    <property type="match status" value="1"/>
</dbReference>
<dbReference type="InterPro" id="IPR016142">
    <property type="entry name" value="Citrate_synth-like_lrg_a-sub"/>
</dbReference>
<evidence type="ECO:0000256" key="1">
    <source>
        <dbReference type="ARBA" id="ARBA00004751"/>
    </source>
</evidence>
<dbReference type="Gene3D" id="1.10.230.10">
    <property type="entry name" value="Cytochrome P450-Terp, domain 2"/>
    <property type="match status" value="1"/>
</dbReference>
<keyword evidence="8" id="KW-1185">Reference proteome</keyword>
<evidence type="ECO:0000256" key="3">
    <source>
        <dbReference type="ARBA" id="ARBA00022532"/>
    </source>
</evidence>
<comment type="pathway">
    <text evidence="1">Carbohydrate metabolism; tricarboxylic acid cycle; isocitrate from oxaloacetate: step 1/2.</text>
</comment>
<dbReference type="PANTHER" id="PTHR11739:SF25">
    <property type="entry name" value="CITRATE SYNTHASE-RELATED PROTEIN DDB_G0287281"/>
    <property type="match status" value="1"/>
</dbReference>
<evidence type="ECO:0000256" key="6">
    <source>
        <dbReference type="PIRNR" id="PIRNR001369"/>
    </source>
</evidence>
<gene>
    <name evidence="7" type="primary">prpC</name>
    <name evidence="7" type="ORF">ACFQ4O_02670</name>
</gene>
<dbReference type="PRINTS" id="PR00143">
    <property type="entry name" value="CITRTSNTHASE"/>
</dbReference>
<dbReference type="GO" id="GO:0036440">
    <property type="term" value="F:citrate synthase activity"/>
    <property type="evidence" value="ECO:0007669"/>
    <property type="project" value="UniProtKB-EC"/>
</dbReference>
<comment type="catalytic activity">
    <reaction evidence="5">
        <text>oxaloacetate + acetyl-CoA + H2O = citrate + CoA + H(+)</text>
        <dbReference type="Rhea" id="RHEA:16845"/>
        <dbReference type="ChEBI" id="CHEBI:15377"/>
        <dbReference type="ChEBI" id="CHEBI:15378"/>
        <dbReference type="ChEBI" id="CHEBI:16452"/>
        <dbReference type="ChEBI" id="CHEBI:16947"/>
        <dbReference type="ChEBI" id="CHEBI:57287"/>
        <dbReference type="ChEBI" id="CHEBI:57288"/>
        <dbReference type="EC" id="2.3.3.16"/>
    </reaction>
</comment>
<evidence type="ECO:0000313" key="8">
    <source>
        <dbReference type="Proteomes" id="UP001597171"/>
    </source>
</evidence>
<comment type="similarity">
    <text evidence="2 6">Belongs to the citrate synthase family.</text>
</comment>
<dbReference type="Proteomes" id="UP001597171">
    <property type="component" value="Unassembled WGS sequence"/>
</dbReference>
<dbReference type="InterPro" id="IPR024176">
    <property type="entry name" value="Citrate_synthase_bac-typ"/>
</dbReference>
<dbReference type="InterPro" id="IPR011278">
    <property type="entry name" value="2-MeCitrate/Citrate_synth_II"/>
</dbReference>
<dbReference type="InterPro" id="IPR002020">
    <property type="entry name" value="Citrate_synthase"/>
</dbReference>
<dbReference type="PANTHER" id="PTHR11739">
    <property type="entry name" value="CITRATE SYNTHASE"/>
    <property type="match status" value="1"/>
</dbReference>
<dbReference type="EMBL" id="JBHTMX010000008">
    <property type="protein sequence ID" value="MFD1330893.1"/>
    <property type="molecule type" value="Genomic_DNA"/>
</dbReference>